<organism evidence="2 3">
    <name type="scientific">Marinimicrobium koreense</name>
    <dbReference type="NCBI Taxonomy" id="306545"/>
    <lineage>
        <taxon>Bacteria</taxon>
        <taxon>Pseudomonadati</taxon>
        <taxon>Pseudomonadota</taxon>
        <taxon>Gammaproteobacteria</taxon>
        <taxon>Cellvibrionales</taxon>
        <taxon>Cellvibrionaceae</taxon>
        <taxon>Marinimicrobium</taxon>
    </lineage>
</organism>
<dbReference type="AlphaFoldDB" id="A0A3N1P0J9"/>
<evidence type="ECO:0000313" key="3">
    <source>
        <dbReference type="Proteomes" id="UP000273643"/>
    </source>
</evidence>
<proteinExistence type="predicted"/>
<sequence length="80" mass="8237">MADGGAIHSHSEHDSTHLAATPDHDCDSQCACCPGSCSGFVALTVQAVPPISTPNHFLSSATDAAPTRAPLELLRPPKFA</sequence>
<keyword evidence="3" id="KW-1185">Reference proteome</keyword>
<feature type="compositionally biased region" description="Basic and acidic residues" evidence="1">
    <location>
        <begin position="9"/>
        <end position="25"/>
    </location>
</feature>
<comment type="caution">
    <text evidence="2">The sequence shown here is derived from an EMBL/GenBank/DDBJ whole genome shotgun (WGS) entry which is preliminary data.</text>
</comment>
<name>A0A3N1P0J9_9GAMM</name>
<dbReference type="EMBL" id="RJUK01000001">
    <property type="protein sequence ID" value="ROQ21559.1"/>
    <property type="molecule type" value="Genomic_DNA"/>
</dbReference>
<protein>
    <submittedName>
        <fullName evidence="2">Uncharacterized protein</fullName>
    </submittedName>
</protein>
<gene>
    <name evidence="2" type="ORF">EDC38_2185</name>
</gene>
<evidence type="ECO:0000256" key="1">
    <source>
        <dbReference type="SAM" id="MobiDB-lite"/>
    </source>
</evidence>
<evidence type="ECO:0000313" key="2">
    <source>
        <dbReference type="EMBL" id="ROQ21559.1"/>
    </source>
</evidence>
<feature type="region of interest" description="Disordered" evidence="1">
    <location>
        <begin position="61"/>
        <end position="80"/>
    </location>
</feature>
<reference evidence="2 3" key="1">
    <citation type="submission" date="2018-11" db="EMBL/GenBank/DDBJ databases">
        <title>Genomic Encyclopedia of Type Strains, Phase IV (KMG-IV): sequencing the most valuable type-strain genomes for metagenomic binning, comparative biology and taxonomic classification.</title>
        <authorList>
            <person name="Goeker M."/>
        </authorList>
    </citation>
    <scope>NUCLEOTIDE SEQUENCE [LARGE SCALE GENOMIC DNA]</scope>
    <source>
        <strain evidence="2 3">DSM 16974</strain>
    </source>
</reference>
<accession>A0A3N1P0J9</accession>
<dbReference type="Proteomes" id="UP000273643">
    <property type="component" value="Unassembled WGS sequence"/>
</dbReference>
<feature type="region of interest" description="Disordered" evidence="1">
    <location>
        <begin position="1"/>
        <end position="25"/>
    </location>
</feature>